<dbReference type="InterPro" id="IPR000594">
    <property type="entry name" value="ThiF_NAD_FAD-bd"/>
</dbReference>
<dbReference type="EMBL" id="JACLZK010000001">
    <property type="protein sequence ID" value="MBC2882884.1"/>
    <property type="molecule type" value="Genomic_DNA"/>
</dbReference>
<dbReference type="GO" id="GO:0016779">
    <property type="term" value="F:nucleotidyltransferase activity"/>
    <property type="evidence" value="ECO:0007669"/>
    <property type="project" value="UniProtKB-KW"/>
</dbReference>
<feature type="domain" description="THIF-type NAD/FAD binding fold" evidence="1">
    <location>
        <begin position="95"/>
        <end position="282"/>
    </location>
</feature>
<name>A0A842JCU9_9BACT</name>
<dbReference type="GO" id="GO:0008641">
    <property type="term" value="F:ubiquitin-like modifier activating enzyme activity"/>
    <property type="evidence" value="ECO:0007669"/>
    <property type="project" value="InterPro"/>
</dbReference>
<gene>
    <name evidence="3" type="primary">thiF</name>
    <name evidence="3" type="ORF">H7R39_06380</name>
</gene>
<dbReference type="AlphaFoldDB" id="A0A842JCU9"/>
<organism evidence="3 4">
    <name type="scientific">Campylobacter massiliensis</name>
    <dbReference type="NCBI Taxonomy" id="2762557"/>
    <lineage>
        <taxon>Bacteria</taxon>
        <taxon>Pseudomonadati</taxon>
        <taxon>Campylobacterota</taxon>
        <taxon>Epsilonproteobacteria</taxon>
        <taxon>Campylobacterales</taxon>
        <taxon>Campylobacteraceae</taxon>
        <taxon>Campylobacter</taxon>
    </lineage>
</organism>
<dbReference type="Proteomes" id="UP000552683">
    <property type="component" value="Unassembled WGS sequence"/>
</dbReference>
<proteinExistence type="predicted"/>
<evidence type="ECO:0000259" key="2">
    <source>
        <dbReference type="Pfam" id="PF14453"/>
    </source>
</evidence>
<dbReference type="NCBIfam" id="TIGR02354">
    <property type="entry name" value="thiF_fam2"/>
    <property type="match status" value="1"/>
</dbReference>
<dbReference type="RefSeq" id="WP_185898436.1">
    <property type="nucleotide sequence ID" value="NZ_JACLZK010000001.1"/>
</dbReference>
<dbReference type="PANTHER" id="PTHR43267">
    <property type="entry name" value="TRNA THREONYLCARBAMOYLADENOSINE DEHYDRATASE"/>
    <property type="match status" value="1"/>
</dbReference>
<evidence type="ECO:0000313" key="4">
    <source>
        <dbReference type="Proteomes" id="UP000552683"/>
    </source>
</evidence>
<dbReference type="Pfam" id="PF00899">
    <property type="entry name" value="ThiF"/>
    <property type="match status" value="1"/>
</dbReference>
<accession>A0A842JCU9</accession>
<dbReference type="InterPro" id="IPR032726">
    <property type="entry name" value="ThiS-like_dom"/>
</dbReference>
<sequence length="284" mass="30170">MKEITLNGAKFQVAANTMDELKNEALGDKNGEIYKFLAKFNASEPDIFILDGFATKENLELKDGSNVVFIRRGAMPGREVLKAMIASRNSPELNAALASGCVGVAGLGGLGSNIALSLARTGVAKLVLADFDVVEPSNLNRQQYFVRHIGMKKTDALKELIAEVNPFVEVVTHDVTLDASNVAEIFAPCGVICEAFDNVAGKAMMVNEAGASLRDKKIVGASGMAGYFSSNLIKTVKFARNVYLCGDLQNAAGVGQGLMAARVAICANHEANLAIRLLMGLEEV</sequence>
<comment type="caution">
    <text evidence="3">The sequence shown here is derived from an EMBL/GenBank/DDBJ whole genome shotgun (WGS) entry which is preliminary data.</text>
</comment>
<dbReference type="InterPro" id="IPR045886">
    <property type="entry name" value="ThiF/MoeB/HesA"/>
</dbReference>
<dbReference type="PANTHER" id="PTHR43267:SF3">
    <property type="entry name" value="THIF PROTEIN"/>
    <property type="match status" value="1"/>
</dbReference>
<keyword evidence="3" id="KW-0548">Nucleotidyltransferase</keyword>
<reference evidence="3 4" key="1">
    <citation type="submission" date="2020-08" db="EMBL/GenBank/DDBJ databases">
        <title>Complete genome and description of Campylobacter massiliensis Marseille-Q3452 sp. nov.</title>
        <authorList>
            <person name="Antezack A."/>
        </authorList>
    </citation>
    <scope>NUCLEOTIDE SEQUENCE [LARGE SCALE GENOMIC DNA]</scope>
    <source>
        <strain evidence="3 4">Marseille-Q3452</strain>
    </source>
</reference>
<dbReference type="Gene3D" id="3.40.50.720">
    <property type="entry name" value="NAD(P)-binding Rossmann-like Domain"/>
    <property type="match status" value="1"/>
</dbReference>
<dbReference type="InterPro" id="IPR035985">
    <property type="entry name" value="Ubiquitin-activating_enz"/>
</dbReference>
<keyword evidence="3" id="KW-0808">Transferase</keyword>
<evidence type="ECO:0000313" key="3">
    <source>
        <dbReference type="EMBL" id="MBC2882884.1"/>
    </source>
</evidence>
<keyword evidence="4" id="KW-1185">Reference proteome</keyword>
<protein>
    <submittedName>
        <fullName evidence="3">Sulfur carrier protein ThiS adenylyltransferase ThiF</fullName>
    </submittedName>
</protein>
<evidence type="ECO:0000259" key="1">
    <source>
        <dbReference type="Pfam" id="PF00899"/>
    </source>
</evidence>
<dbReference type="InterPro" id="IPR012729">
    <property type="entry name" value="ThiF_fam2"/>
</dbReference>
<dbReference type="GO" id="GO:0061504">
    <property type="term" value="P:cyclic threonylcarbamoyladenosine biosynthetic process"/>
    <property type="evidence" value="ECO:0007669"/>
    <property type="project" value="TreeGrafter"/>
</dbReference>
<dbReference type="NCBIfam" id="NF006395">
    <property type="entry name" value="PRK08644.1"/>
    <property type="match status" value="1"/>
</dbReference>
<dbReference type="Pfam" id="PF14453">
    <property type="entry name" value="ThiS-like"/>
    <property type="match status" value="1"/>
</dbReference>
<dbReference type="SUPFAM" id="SSF69572">
    <property type="entry name" value="Activating enzymes of the ubiquitin-like proteins"/>
    <property type="match status" value="1"/>
</dbReference>
<dbReference type="GO" id="GO:0061503">
    <property type="term" value="F:tRNA threonylcarbamoyladenosine dehydratase"/>
    <property type="evidence" value="ECO:0007669"/>
    <property type="project" value="TreeGrafter"/>
</dbReference>
<feature type="domain" description="ThiS-like ubiquitin" evidence="2">
    <location>
        <begin position="42"/>
        <end position="73"/>
    </location>
</feature>